<feature type="non-terminal residue" evidence="3">
    <location>
        <position position="56"/>
    </location>
</feature>
<sequence>MTMPTEKIVEALRASLLENKRLKREHDEFVSSSREPIAIVGMGCRYPGGVGSPDDL</sequence>
<accession>A0ABW1FAY3</accession>
<name>A0ABW1FAY3_9ACTN</name>
<feature type="domain" description="Polyketide synthase NorB/C/GfsB-E-like docking" evidence="2">
    <location>
        <begin position="3"/>
        <end position="28"/>
    </location>
</feature>
<evidence type="ECO:0000313" key="3">
    <source>
        <dbReference type="EMBL" id="MFC5891140.1"/>
    </source>
</evidence>
<dbReference type="Proteomes" id="UP001596067">
    <property type="component" value="Unassembled WGS sequence"/>
</dbReference>
<evidence type="ECO:0000256" key="1">
    <source>
        <dbReference type="ARBA" id="ARBA00023268"/>
    </source>
</evidence>
<comment type="caution">
    <text evidence="3">The sequence shown here is derived from an EMBL/GenBank/DDBJ whole genome shotgun (WGS) entry which is preliminary data.</text>
</comment>
<evidence type="ECO:0000313" key="4">
    <source>
        <dbReference type="Proteomes" id="UP001596067"/>
    </source>
</evidence>
<evidence type="ECO:0000259" key="2">
    <source>
        <dbReference type="Pfam" id="PF08990"/>
    </source>
</evidence>
<dbReference type="InterPro" id="IPR016039">
    <property type="entry name" value="Thiolase-like"/>
</dbReference>
<keyword evidence="4" id="KW-1185">Reference proteome</keyword>
<gene>
    <name evidence="3" type="ORF">ACFP0N_39940</name>
</gene>
<dbReference type="Gene3D" id="3.40.47.10">
    <property type="match status" value="1"/>
</dbReference>
<dbReference type="RefSeq" id="WP_380238078.1">
    <property type="nucleotide sequence ID" value="NZ_JBHSOD010000144.1"/>
</dbReference>
<reference evidence="4" key="1">
    <citation type="journal article" date="2019" name="Int. J. Syst. Evol. Microbiol.">
        <title>The Global Catalogue of Microorganisms (GCM) 10K type strain sequencing project: providing services to taxonomists for standard genome sequencing and annotation.</title>
        <authorList>
            <consortium name="The Broad Institute Genomics Platform"/>
            <consortium name="The Broad Institute Genome Sequencing Center for Infectious Disease"/>
            <person name="Wu L."/>
            <person name="Ma J."/>
        </authorList>
    </citation>
    <scope>NUCLEOTIDE SEQUENCE [LARGE SCALE GENOMIC DNA]</scope>
    <source>
        <strain evidence="4">CGMCC 4.1469</strain>
    </source>
</reference>
<dbReference type="Pfam" id="PF08990">
    <property type="entry name" value="Docking"/>
    <property type="match status" value="1"/>
</dbReference>
<dbReference type="EMBL" id="JBHSOD010000144">
    <property type="protein sequence ID" value="MFC5891140.1"/>
    <property type="molecule type" value="Genomic_DNA"/>
</dbReference>
<keyword evidence="1" id="KW-0511">Multifunctional enzyme</keyword>
<dbReference type="InterPro" id="IPR015083">
    <property type="entry name" value="NorB/c/GfsB-D-like_docking"/>
</dbReference>
<protein>
    <submittedName>
        <fullName evidence="3">Polyketide synthase docking domain-containing protein</fullName>
    </submittedName>
</protein>
<proteinExistence type="predicted"/>
<organism evidence="3 4">
    <name type="scientific">Kitasatospora aburaviensis</name>
    <dbReference type="NCBI Taxonomy" id="67265"/>
    <lineage>
        <taxon>Bacteria</taxon>
        <taxon>Bacillati</taxon>
        <taxon>Actinomycetota</taxon>
        <taxon>Actinomycetes</taxon>
        <taxon>Kitasatosporales</taxon>
        <taxon>Streptomycetaceae</taxon>
        <taxon>Kitasatospora</taxon>
    </lineage>
</organism>